<dbReference type="Gene3D" id="2.60.40.790">
    <property type="match status" value="1"/>
</dbReference>
<evidence type="ECO:0000313" key="4">
    <source>
        <dbReference type="EMBL" id="MBB5273333.1"/>
    </source>
</evidence>
<name>A0A7W8HJY6_9BURK</name>
<sequence length="139" mass="15171">MSRLSVYDPFAEVFPELFRGLVAPAKAAAGQALEVRVEVKESPSEYNVSAELPGVAKEDIHVEIDGNRVSISGEVKRESEQKEGERVLRSERYYGSVARSFSLANEIDESKSEAKFDNGVLTLKLPKKAAAGGRKLSIS</sequence>
<dbReference type="InterPro" id="IPR008978">
    <property type="entry name" value="HSP20-like_chaperone"/>
</dbReference>
<reference evidence="4 5" key="1">
    <citation type="submission" date="2020-08" db="EMBL/GenBank/DDBJ databases">
        <title>Genomic Encyclopedia of Type Strains, Phase IV (KMG-IV): sequencing the most valuable type-strain genomes for metagenomic binning, comparative biology and taxonomic classification.</title>
        <authorList>
            <person name="Goeker M."/>
        </authorList>
    </citation>
    <scope>NUCLEOTIDE SEQUENCE [LARGE SCALE GENOMIC DNA]</scope>
    <source>
        <strain evidence="4 5">DSM 29781</strain>
    </source>
</reference>
<dbReference type="SUPFAM" id="SSF49764">
    <property type="entry name" value="HSP20-like chaperones"/>
    <property type="match status" value="1"/>
</dbReference>
<dbReference type="Pfam" id="PF00011">
    <property type="entry name" value="HSP20"/>
    <property type="match status" value="1"/>
</dbReference>
<feature type="domain" description="SHSP" evidence="3">
    <location>
        <begin position="28"/>
        <end position="139"/>
    </location>
</feature>
<organism evidence="4 5">
    <name type="scientific">Quisquiliibacterium transsilvanicum</name>
    <dbReference type="NCBI Taxonomy" id="1549638"/>
    <lineage>
        <taxon>Bacteria</taxon>
        <taxon>Pseudomonadati</taxon>
        <taxon>Pseudomonadota</taxon>
        <taxon>Betaproteobacteria</taxon>
        <taxon>Burkholderiales</taxon>
        <taxon>Burkholderiaceae</taxon>
        <taxon>Quisquiliibacterium</taxon>
    </lineage>
</organism>
<comment type="similarity">
    <text evidence="1 2">Belongs to the small heat shock protein (HSP20) family.</text>
</comment>
<evidence type="ECO:0000259" key="3">
    <source>
        <dbReference type="PROSITE" id="PS01031"/>
    </source>
</evidence>
<dbReference type="AlphaFoldDB" id="A0A7W8HJY6"/>
<dbReference type="InterPro" id="IPR002068">
    <property type="entry name" value="A-crystallin/Hsp20_dom"/>
</dbReference>
<comment type="caution">
    <text evidence="4">The sequence shown here is derived from an EMBL/GenBank/DDBJ whole genome shotgun (WGS) entry which is preliminary data.</text>
</comment>
<keyword evidence="5" id="KW-1185">Reference proteome</keyword>
<gene>
    <name evidence="4" type="ORF">HNQ70_003361</name>
</gene>
<dbReference type="EMBL" id="JACHGB010000006">
    <property type="protein sequence ID" value="MBB5273333.1"/>
    <property type="molecule type" value="Genomic_DNA"/>
</dbReference>
<evidence type="ECO:0000256" key="2">
    <source>
        <dbReference type="RuleBase" id="RU003616"/>
    </source>
</evidence>
<dbReference type="InterPro" id="IPR031107">
    <property type="entry name" value="Small_HSP"/>
</dbReference>
<evidence type="ECO:0000256" key="1">
    <source>
        <dbReference type="PROSITE-ProRule" id="PRU00285"/>
    </source>
</evidence>
<dbReference type="PROSITE" id="PS01031">
    <property type="entry name" value="SHSP"/>
    <property type="match status" value="1"/>
</dbReference>
<dbReference type="CDD" id="cd06471">
    <property type="entry name" value="ACD_LpsHSP_like"/>
    <property type="match status" value="1"/>
</dbReference>
<proteinExistence type="inferred from homology"/>
<accession>A0A7W8HJY6</accession>
<dbReference type="Proteomes" id="UP000532440">
    <property type="component" value="Unassembled WGS sequence"/>
</dbReference>
<dbReference type="RefSeq" id="WP_183969773.1">
    <property type="nucleotide sequence ID" value="NZ_BAABEW010000024.1"/>
</dbReference>
<evidence type="ECO:0000313" key="5">
    <source>
        <dbReference type="Proteomes" id="UP000532440"/>
    </source>
</evidence>
<protein>
    <submittedName>
        <fullName evidence="4">HSP20 family protein</fullName>
    </submittedName>
</protein>
<dbReference type="PANTHER" id="PTHR11527">
    <property type="entry name" value="HEAT-SHOCK PROTEIN 20 FAMILY MEMBER"/>
    <property type="match status" value="1"/>
</dbReference>